<dbReference type="SUPFAM" id="SSF53098">
    <property type="entry name" value="Ribonuclease H-like"/>
    <property type="match status" value="1"/>
</dbReference>
<dbReference type="SUPFAM" id="SSF158832">
    <property type="entry name" value="Tex N-terminal region-like"/>
    <property type="match status" value="1"/>
</dbReference>
<dbReference type="RefSeq" id="WP_085756705.1">
    <property type="nucleotide sequence ID" value="NZ_CP021023.1"/>
</dbReference>
<dbReference type="Pfam" id="PF17674">
    <property type="entry name" value="HHH_9"/>
    <property type="match status" value="1"/>
</dbReference>
<dbReference type="InterPro" id="IPR023323">
    <property type="entry name" value="Tex-like_dom_sf"/>
</dbReference>
<evidence type="ECO:0000313" key="3">
    <source>
        <dbReference type="EMBL" id="ARN57453.1"/>
    </source>
</evidence>
<keyword evidence="3" id="KW-0687">Ribonucleoprotein</keyword>
<dbReference type="FunFam" id="1.10.150.310:FF:000001">
    <property type="entry name" value="RNA-binding transcriptional accessory protein"/>
    <property type="match status" value="1"/>
</dbReference>
<dbReference type="InterPro" id="IPR041692">
    <property type="entry name" value="HHH_9"/>
</dbReference>
<dbReference type="FunFam" id="3.30.420.140:FF:000001">
    <property type="entry name" value="RNA-binding transcriptional accessory protein"/>
    <property type="match status" value="1"/>
</dbReference>
<dbReference type="GO" id="GO:0006412">
    <property type="term" value="P:translation"/>
    <property type="evidence" value="ECO:0007669"/>
    <property type="project" value="TreeGrafter"/>
</dbReference>
<dbReference type="KEGG" id="pbp:STSP1_01860"/>
<keyword evidence="4" id="KW-1185">Reference proteome</keyword>
<dbReference type="SUPFAM" id="SSF50249">
    <property type="entry name" value="Nucleic acid-binding proteins"/>
    <property type="match status" value="1"/>
</dbReference>
<dbReference type="SMART" id="SM00316">
    <property type="entry name" value="S1"/>
    <property type="match status" value="1"/>
</dbReference>
<feature type="compositionally biased region" description="Basic residues" evidence="1">
    <location>
        <begin position="729"/>
        <end position="740"/>
    </location>
</feature>
<dbReference type="InterPro" id="IPR037027">
    <property type="entry name" value="YqgF/RNaseH-like_dom_sf"/>
</dbReference>
<dbReference type="STRING" id="1941349.STSP1_01860"/>
<dbReference type="Pfam" id="PF00575">
    <property type="entry name" value="S1"/>
    <property type="match status" value="1"/>
</dbReference>
<dbReference type="InterPro" id="IPR010994">
    <property type="entry name" value="RuvA_2-like"/>
</dbReference>
<dbReference type="EMBL" id="CP021023">
    <property type="protein sequence ID" value="ARN57453.1"/>
    <property type="molecule type" value="Genomic_DNA"/>
</dbReference>
<evidence type="ECO:0000256" key="1">
    <source>
        <dbReference type="SAM" id="MobiDB-lite"/>
    </source>
</evidence>
<dbReference type="GO" id="GO:0005737">
    <property type="term" value="C:cytoplasm"/>
    <property type="evidence" value="ECO:0007669"/>
    <property type="project" value="UniProtKB-ARBA"/>
</dbReference>
<keyword evidence="3" id="KW-0689">Ribosomal protein</keyword>
<dbReference type="InterPro" id="IPR012337">
    <property type="entry name" value="RNaseH-like_sf"/>
</dbReference>
<dbReference type="Pfam" id="PF09371">
    <property type="entry name" value="Tex_N"/>
    <property type="match status" value="1"/>
</dbReference>
<dbReference type="FunFam" id="1.10.10.650:FF:000001">
    <property type="entry name" value="S1 RNA-binding domain 1"/>
    <property type="match status" value="1"/>
</dbReference>
<dbReference type="SUPFAM" id="SSF47781">
    <property type="entry name" value="RuvA domain 2-like"/>
    <property type="match status" value="2"/>
</dbReference>
<dbReference type="InterPro" id="IPR003029">
    <property type="entry name" value="S1_domain"/>
</dbReference>
<feature type="region of interest" description="Disordered" evidence="1">
    <location>
        <begin position="702"/>
        <end position="758"/>
    </location>
</feature>
<feature type="domain" description="S1 motif" evidence="2">
    <location>
        <begin position="639"/>
        <end position="708"/>
    </location>
</feature>
<dbReference type="InterPro" id="IPR012340">
    <property type="entry name" value="NA-bd_OB-fold"/>
</dbReference>
<dbReference type="GO" id="GO:0003729">
    <property type="term" value="F:mRNA binding"/>
    <property type="evidence" value="ECO:0007669"/>
    <property type="project" value="TreeGrafter"/>
</dbReference>
<dbReference type="InterPro" id="IPR050437">
    <property type="entry name" value="Ribos_protein_bS1-like"/>
</dbReference>
<dbReference type="AlphaFoldDB" id="A0A1W6LNZ2"/>
<dbReference type="PROSITE" id="PS50126">
    <property type="entry name" value="S1"/>
    <property type="match status" value="1"/>
</dbReference>
<dbReference type="Gene3D" id="1.10.150.310">
    <property type="entry name" value="Tex RuvX-like domain-like"/>
    <property type="match status" value="1"/>
</dbReference>
<name>A0A1W6LNZ2_9BACT</name>
<dbReference type="FunFam" id="2.40.50.140:FF:000051">
    <property type="entry name" value="RNA-binding transcriptional accessory protein"/>
    <property type="match status" value="1"/>
</dbReference>
<evidence type="ECO:0000313" key="4">
    <source>
        <dbReference type="Proteomes" id="UP000193334"/>
    </source>
</evidence>
<reference evidence="4" key="1">
    <citation type="submission" date="2017-04" db="EMBL/GenBank/DDBJ databases">
        <title>Comparative genomics and description of representatives of a novel lineage of planctomycetes thriving in anoxic sediments.</title>
        <authorList>
            <person name="Spring S."/>
            <person name="Bunk B."/>
            <person name="Sproer C."/>
        </authorList>
    </citation>
    <scope>NUCLEOTIDE SEQUENCE [LARGE SCALE GENOMIC DNA]</scope>
    <source>
        <strain evidence="4">ST-PulAB-D4</strain>
    </source>
</reference>
<dbReference type="InterPro" id="IPR032639">
    <property type="entry name" value="Tex_YqgF"/>
</dbReference>
<dbReference type="PANTHER" id="PTHR10724:SF10">
    <property type="entry name" value="S1 RNA-BINDING DOMAIN-CONTAINING PROTEIN 1"/>
    <property type="match status" value="1"/>
</dbReference>
<proteinExistence type="predicted"/>
<dbReference type="CDD" id="cd05685">
    <property type="entry name" value="S1_Tex"/>
    <property type="match status" value="1"/>
</dbReference>
<dbReference type="Gene3D" id="1.10.3500.10">
    <property type="entry name" value="Tex N-terminal region-like"/>
    <property type="match status" value="1"/>
</dbReference>
<dbReference type="InterPro" id="IPR055179">
    <property type="entry name" value="Tex-like_central_region"/>
</dbReference>
<dbReference type="Pfam" id="PF16921">
    <property type="entry name" value="Tex_YqgF"/>
    <property type="match status" value="1"/>
</dbReference>
<dbReference type="GO" id="GO:0006139">
    <property type="term" value="P:nucleobase-containing compound metabolic process"/>
    <property type="evidence" value="ECO:0007669"/>
    <property type="project" value="InterPro"/>
</dbReference>
<dbReference type="Pfam" id="PF22706">
    <property type="entry name" value="Tex_central_region"/>
    <property type="match status" value="1"/>
</dbReference>
<dbReference type="Pfam" id="PF12836">
    <property type="entry name" value="HHH_3"/>
    <property type="match status" value="1"/>
</dbReference>
<dbReference type="Gene3D" id="2.40.50.140">
    <property type="entry name" value="Nucleic acid-binding proteins"/>
    <property type="match status" value="1"/>
</dbReference>
<dbReference type="SMART" id="SM00732">
    <property type="entry name" value="YqgFc"/>
    <property type="match status" value="1"/>
</dbReference>
<organism evidence="3 4">
    <name type="scientific">Sedimentisphaera salicampi</name>
    <dbReference type="NCBI Taxonomy" id="1941349"/>
    <lineage>
        <taxon>Bacteria</taxon>
        <taxon>Pseudomonadati</taxon>
        <taxon>Planctomycetota</taxon>
        <taxon>Phycisphaerae</taxon>
        <taxon>Sedimentisphaerales</taxon>
        <taxon>Sedimentisphaeraceae</taxon>
        <taxon>Sedimentisphaera</taxon>
    </lineage>
</organism>
<evidence type="ECO:0000259" key="2">
    <source>
        <dbReference type="PROSITE" id="PS50126"/>
    </source>
</evidence>
<dbReference type="GO" id="GO:0003735">
    <property type="term" value="F:structural constituent of ribosome"/>
    <property type="evidence" value="ECO:0007669"/>
    <property type="project" value="TreeGrafter"/>
</dbReference>
<dbReference type="Gene3D" id="3.30.420.140">
    <property type="entry name" value="YqgF/RNase H-like domain"/>
    <property type="match status" value="1"/>
</dbReference>
<sequence length="758" mass="84033">MNKNHVSKISASLSISSGQVESTAKLLTEGCTVPFIARYRKEATGNLDEVAITSVRDMLAQLEELDSRRETILKTIEEQGKLTDKLKAEIMAAETLSKLEDIYLPYRPKRRTRATIAKEKGLEPLAEFLLKQEDESIEKEAEKFIDQEKEVPDGKAALAGARDIIAEMINEDADIREKIRELFRREGRFITKVVKGKEEEAEKFKDYFDWSEPVKTAPSHRVLAMRRGASEKLLTLHIEAPADKAVSIIEEKYITAANEASMQVRAAGEDAFKRLLSMSMETEIRLETKKLADEQAIKVFSENLRELLLSPALGEKRVLALDPAFRTGCKLVCLSRQGRLLYDDVVYPHTGEAKRKEAEEKIKTLCEKYDIETIAYGNGTASRETGEFLKAIDFGREIPVVMVNESGASVYSASEAAREEFPQKDLTVRGAVSIGRRLMDPLAELVKIDPKSIGVGQYQHDVDQKKLKAGLDDTVISCVNSVGVDINTASRQLLTYVSGLGPAIAGRIIEYRDTNGAFSGREELKKVSGVGEKCFQQSAGFLRIRGGNNPLDASAVHPESYSIVENIASDIGSRISEIIANKELVSKIEIDKYTTDKIGRPTLLDIKSELLKPGRDPRKQFEIFSFAEGLNEITDLKPGMKIPGIVTNVTAFGAFVDVGVHQDGLVHISELADKFIKDPMDVVKVHQKVMVTVIDADPERKRISLSMRAAPGKTAKQKPSPAGKEPRKSPRKPGNKKPKPDKKPQPKNTFGEGLNIEL</sequence>
<protein>
    <submittedName>
        <fullName evidence="3">30S ribosomal protein S1</fullName>
    </submittedName>
</protein>
<dbReference type="InterPro" id="IPR023319">
    <property type="entry name" value="Tex-like_HTH_dom_sf"/>
</dbReference>
<dbReference type="Gene3D" id="1.10.10.650">
    <property type="entry name" value="RuvA domain 2-like"/>
    <property type="match status" value="1"/>
</dbReference>
<dbReference type="InterPro" id="IPR018974">
    <property type="entry name" value="Tex-like_N"/>
</dbReference>
<dbReference type="InterPro" id="IPR044146">
    <property type="entry name" value="S1_Tex"/>
</dbReference>
<gene>
    <name evidence="3" type="primary">rpsA_2</name>
    <name evidence="3" type="ORF">STSP1_01860</name>
</gene>
<dbReference type="Proteomes" id="UP000193334">
    <property type="component" value="Chromosome"/>
</dbReference>
<dbReference type="PANTHER" id="PTHR10724">
    <property type="entry name" value="30S RIBOSOMAL PROTEIN S1"/>
    <property type="match status" value="1"/>
</dbReference>
<accession>A0A1W6LNZ2</accession>
<dbReference type="InterPro" id="IPR006641">
    <property type="entry name" value="YqgF/RNaseH-like_dom"/>
</dbReference>
<dbReference type="GO" id="GO:0005840">
    <property type="term" value="C:ribosome"/>
    <property type="evidence" value="ECO:0007669"/>
    <property type="project" value="UniProtKB-KW"/>
</dbReference>